<proteinExistence type="predicted"/>
<dbReference type="AlphaFoldDB" id="A0AAQ4E832"/>
<dbReference type="Proteomes" id="UP001321473">
    <property type="component" value="Unassembled WGS sequence"/>
</dbReference>
<organism evidence="1 2">
    <name type="scientific">Amblyomma americanum</name>
    <name type="common">Lone star tick</name>
    <dbReference type="NCBI Taxonomy" id="6943"/>
    <lineage>
        <taxon>Eukaryota</taxon>
        <taxon>Metazoa</taxon>
        <taxon>Ecdysozoa</taxon>
        <taxon>Arthropoda</taxon>
        <taxon>Chelicerata</taxon>
        <taxon>Arachnida</taxon>
        <taxon>Acari</taxon>
        <taxon>Parasitiformes</taxon>
        <taxon>Ixodida</taxon>
        <taxon>Ixodoidea</taxon>
        <taxon>Ixodidae</taxon>
        <taxon>Amblyomminae</taxon>
        <taxon>Amblyomma</taxon>
    </lineage>
</organism>
<sequence length="298" mass="33146">MSAAGFLEAAVGPHALMENRSYSPHRQSASSSWSLSILLFEEPRNDEWLHLLEGKTWCRYAISAGDRLAGSTEDVLELDLMEHRRDLTVSHRFFAERHLCEFAAPYDREEHADEHQHLTALGVGPGFVVVVQAQCAVVFTEYILHRPHGEHDHIARLVSSHATARLPRLATELALSTLMFPMRLRLLASVSPGKHFGRHGHQLDDVAVGSTHKAIVVRSLRKAPRHRREDQFLELVLDRVAGRVPCLAVGTVADTPLHPLRPSPSDLAAAEDVQEALARHILQRGDVVVFAVDITGQQ</sequence>
<name>A0AAQ4E832_AMBAM</name>
<evidence type="ECO:0000313" key="2">
    <source>
        <dbReference type="Proteomes" id="UP001321473"/>
    </source>
</evidence>
<accession>A0AAQ4E832</accession>
<evidence type="ECO:0000313" key="1">
    <source>
        <dbReference type="EMBL" id="KAK8770824.1"/>
    </source>
</evidence>
<protein>
    <submittedName>
        <fullName evidence="1">Uncharacterized protein</fullName>
    </submittedName>
</protein>
<reference evidence="1 2" key="1">
    <citation type="journal article" date="2023" name="Arcadia Sci">
        <title>De novo assembly of a long-read Amblyomma americanum tick genome.</title>
        <authorList>
            <person name="Chou S."/>
            <person name="Poskanzer K.E."/>
            <person name="Rollins M."/>
            <person name="Thuy-Boun P.S."/>
        </authorList>
    </citation>
    <scope>NUCLEOTIDE SEQUENCE [LARGE SCALE GENOMIC DNA]</scope>
    <source>
        <strain evidence="1">F_SG_1</strain>
        <tissue evidence="1">Salivary glands</tissue>
    </source>
</reference>
<dbReference type="EMBL" id="JARKHS020020508">
    <property type="protein sequence ID" value="KAK8770824.1"/>
    <property type="molecule type" value="Genomic_DNA"/>
</dbReference>
<comment type="caution">
    <text evidence="1">The sequence shown here is derived from an EMBL/GenBank/DDBJ whole genome shotgun (WGS) entry which is preliminary data.</text>
</comment>
<gene>
    <name evidence="1" type="ORF">V5799_012709</name>
</gene>
<keyword evidence="2" id="KW-1185">Reference proteome</keyword>